<dbReference type="EMBL" id="JAHFXS010001194">
    <property type="protein sequence ID" value="KAG9979017.1"/>
    <property type="molecule type" value="Genomic_DNA"/>
</dbReference>
<feature type="transmembrane region" description="Helical" evidence="2">
    <location>
        <begin position="38"/>
        <end position="55"/>
    </location>
</feature>
<evidence type="ECO:0000313" key="4">
    <source>
        <dbReference type="Proteomes" id="UP000729357"/>
    </source>
</evidence>
<evidence type="ECO:0000313" key="3">
    <source>
        <dbReference type="EMBL" id="KAG9979017.1"/>
    </source>
</evidence>
<keyword evidence="2" id="KW-1133">Transmembrane helix</keyword>
<feature type="compositionally biased region" description="Polar residues" evidence="1">
    <location>
        <begin position="374"/>
        <end position="401"/>
    </location>
</feature>
<protein>
    <submittedName>
        <fullName evidence="3">Uncharacterized protein</fullName>
    </submittedName>
</protein>
<feature type="region of interest" description="Disordered" evidence="1">
    <location>
        <begin position="374"/>
        <end position="407"/>
    </location>
</feature>
<keyword evidence="2" id="KW-0812">Transmembrane</keyword>
<feature type="transmembrane region" description="Helical" evidence="2">
    <location>
        <begin position="328"/>
        <end position="347"/>
    </location>
</feature>
<proteinExistence type="predicted"/>
<evidence type="ECO:0000256" key="1">
    <source>
        <dbReference type="SAM" id="MobiDB-lite"/>
    </source>
</evidence>
<dbReference type="Proteomes" id="UP000729357">
    <property type="component" value="Unassembled WGS sequence"/>
</dbReference>
<name>A0A9P8FRM9_AURME</name>
<keyword evidence="4" id="KW-1185">Reference proteome</keyword>
<dbReference type="AlphaFoldDB" id="A0A9P8FRM9"/>
<feature type="transmembrane region" description="Helical" evidence="2">
    <location>
        <begin position="237"/>
        <end position="259"/>
    </location>
</feature>
<feature type="transmembrane region" description="Helical" evidence="2">
    <location>
        <begin position="75"/>
        <end position="94"/>
    </location>
</feature>
<feature type="non-terminal residue" evidence="3">
    <location>
        <position position="478"/>
    </location>
</feature>
<sequence length="478" mass="52440">MPTLLPDRLLTNITILVPNGTTQHSNEKILCLPITSKYWPSISAVVVFFAANFLAHAVTVKSSPGDATCVQACNAFLALMFPMSGLLRALNAILRFSRAAQTGLDKAYLRVGVVHRLQEEDDTRPIDADLITYLPVYAREKSSSWIYFDSVWAQSYVDLGLKRIHGTFELPEGYAFAVVPRDAILVPKANARDGRNSTNDISASISIPKAVASMVQIVSAFVALQSHRSDLISRWGYASYHLAVIPYLIMTLVNLIGNICIADYPCLYMVRTDIMNEAEKVGGIFEGEVAHTIALMDTCDDLVEDLPYCGVTNEDIISLATSFPPSMVTFWQFSLVLHILAIFFYILGKAEPQISTTSESMAVDLHVSRTPRNLHTEQLSAVSDATPTVSDEQRNQSSEGDSNLPGRGEAEHEIEMLAADVCNFEDEPEVRFVEASEEIATTGSLRKSEHINDTSTSASPLASEVWGTSPDPESHSQT</sequence>
<reference evidence="3" key="2">
    <citation type="submission" date="2021-08" db="EMBL/GenBank/DDBJ databases">
        <authorList>
            <person name="Gostincar C."/>
            <person name="Sun X."/>
            <person name="Song Z."/>
            <person name="Gunde-Cimerman N."/>
        </authorList>
    </citation>
    <scope>NUCLEOTIDE SEQUENCE</scope>
    <source>
        <strain evidence="3">EXF-9298</strain>
    </source>
</reference>
<reference evidence="3" key="1">
    <citation type="journal article" date="2021" name="J Fungi (Basel)">
        <title>Virulence traits and population genomics of the black yeast Aureobasidium melanogenum.</title>
        <authorList>
            <person name="Cernosa A."/>
            <person name="Sun X."/>
            <person name="Gostincar C."/>
            <person name="Fang C."/>
            <person name="Gunde-Cimerman N."/>
            <person name="Song Z."/>
        </authorList>
    </citation>
    <scope>NUCLEOTIDE SEQUENCE</scope>
    <source>
        <strain evidence="3">EXF-9298</strain>
    </source>
</reference>
<accession>A0A9P8FRM9</accession>
<evidence type="ECO:0000256" key="2">
    <source>
        <dbReference type="SAM" id="Phobius"/>
    </source>
</evidence>
<gene>
    <name evidence="3" type="ORF">KCU98_g9054</name>
</gene>
<organism evidence="3 4">
    <name type="scientific">Aureobasidium melanogenum</name>
    <name type="common">Aureobasidium pullulans var. melanogenum</name>
    <dbReference type="NCBI Taxonomy" id="46634"/>
    <lineage>
        <taxon>Eukaryota</taxon>
        <taxon>Fungi</taxon>
        <taxon>Dikarya</taxon>
        <taxon>Ascomycota</taxon>
        <taxon>Pezizomycotina</taxon>
        <taxon>Dothideomycetes</taxon>
        <taxon>Dothideomycetidae</taxon>
        <taxon>Dothideales</taxon>
        <taxon>Saccotheciaceae</taxon>
        <taxon>Aureobasidium</taxon>
    </lineage>
</organism>
<comment type="caution">
    <text evidence="3">The sequence shown here is derived from an EMBL/GenBank/DDBJ whole genome shotgun (WGS) entry which is preliminary data.</text>
</comment>
<keyword evidence="2" id="KW-0472">Membrane</keyword>
<feature type="region of interest" description="Disordered" evidence="1">
    <location>
        <begin position="435"/>
        <end position="478"/>
    </location>
</feature>